<comment type="similarity">
    <text evidence="1">Belongs to the bacilliredoxin family.</text>
</comment>
<dbReference type="PANTHER" id="PTHR40052">
    <property type="entry name" value="UPF0403 PROTEIN YQIW-RELATED"/>
    <property type="match status" value="1"/>
</dbReference>
<dbReference type="PANTHER" id="PTHR40052:SF2">
    <property type="entry name" value="BACILLIREDOXIN BRXA"/>
    <property type="match status" value="1"/>
</dbReference>
<evidence type="ECO:0000313" key="3">
    <source>
        <dbReference type="Proteomes" id="UP000831290"/>
    </source>
</evidence>
<dbReference type="Proteomes" id="UP000831290">
    <property type="component" value="Chromosome"/>
</dbReference>
<evidence type="ECO:0000256" key="1">
    <source>
        <dbReference type="ARBA" id="ARBA00038305"/>
    </source>
</evidence>
<sequence length="136" mass="14972">MYPAELVKPMKEELTSVGFEELQTPDQVDNAIKKPGTTLIVVNSVCGCAAANARPGARMSLFNDKKPDNLCTVFAGFDIDATNKARSYMVPFPPSSPSIALFKDGELVHMLERHHIEGRPAELIAENLIEAYNEYC</sequence>
<accession>A0A9E6ZXC9</accession>
<reference evidence="2" key="1">
    <citation type="submission" date="2022-03" db="EMBL/GenBank/DDBJ databases">
        <title>Description of Abyssus ytuae gen. nov., sp. nov., a novel member of the family Flavobacteriaceae isolated from the sediment of Mariana Trench.</title>
        <authorList>
            <person name="Zhang J."/>
            <person name="Xu X."/>
        </authorList>
    </citation>
    <scope>NUCLEOTIDE SEQUENCE</scope>
    <source>
        <strain evidence="2">MT3330</strain>
    </source>
</reference>
<protein>
    <submittedName>
        <fullName evidence="2">BrxA/BrxB family bacilliredoxin</fullName>
    </submittedName>
</protein>
<dbReference type="Gene3D" id="3.40.30.10">
    <property type="entry name" value="Glutaredoxin"/>
    <property type="match status" value="1"/>
</dbReference>
<proteinExistence type="inferred from homology"/>
<keyword evidence="3" id="KW-1185">Reference proteome</keyword>
<name>A0A9E6ZXC9_9FLAO</name>
<dbReference type="RefSeq" id="WP_255846100.1">
    <property type="nucleotide sequence ID" value="NZ_CP094358.1"/>
</dbReference>
<evidence type="ECO:0000313" key="2">
    <source>
        <dbReference type="EMBL" id="UOB19483.1"/>
    </source>
</evidence>
<dbReference type="KEGG" id="fbm:MQE35_09645"/>
<dbReference type="NCBIfam" id="TIGR04191">
    <property type="entry name" value="YphP_YqiW"/>
    <property type="match status" value="1"/>
</dbReference>
<dbReference type="AlphaFoldDB" id="A0A9E6ZXC9"/>
<dbReference type="Pfam" id="PF06491">
    <property type="entry name" value="Disulph_isomer"/>
    <property type="match status" value="1"/>
</dbReference>
<dbReference type="InterPro" id="IPR009474">
    <property type="entry name" value="BrxB/BrxA"/>
</dbReference>
<dbReference type="EMBL" id="CP094358">
    <property type="protein sequence ID" value="UOB19483.1"/>
    <property type="molecule type" value="Genomic_DNA"/>
</dbReference>
<gene>
    <name evidence="2" type="ORF">MQE35_09645</name>
</gene>
<organism evidence="2 3">
    <name type="scientific">Abyssalbus ytuae</name>
    <dbReference type="NCBI Taxonomy" id="2926907"/>
    <lineage>
        <taxon>Bacteria</taxon>
        <taxon>Pseudomonadati</taxon>
        <taxon>Bacteroidota</taxon>
        <taxon>Flavobacteriia</taxon>
        <taxon>Flavobacteriales</taxon>
        <taxon>Flavobacteriaceae</taxon>
        <taxon>Abyssalbus</taxon>
    </lineage>
</organism>